<dbReference type="VEuPathDB" id="FungiDB:MYCFIDRAFT_195567"/>
<dbReference type="HOGENOM" id="CLU_1953908_0_0_1"/>
<dbReference type="PROSITE" id="PS50172">
    <property type="entry name" value="BRCT"/>
    <property type="match status" value="1"/>
</dbReference>
<keyword evidence="3" id="KW-1185">Reference proteome</keyword>
<reference evidence="2 3" key="1">
    <citation type="journal article" date="2012" name="PLoS Pathog.">
        <title>Diverse lifestyles and strategies of plant pathogenesis encoded in the genomes of eighteen Dothideomycetes fungi.</title>
        <authorList>
            <person name="Ohm R.A."/>
            <person name="Feau N."/>
            <person name="Henrissat B."/>
            <person name="Schoch C.L."/>
            <person name="Horwitz B.A."/>
            <person name="Barry K.W."/>
            <person name="Condon B.J."/>
            <person name="Copeland A.C."/>
            <person name="Dhillon B."/>
            <person name="Glaser F."/>
            <person name="Hesse C.N."/>
            <person name="Kosti I."/>
            <person name="LaButti K."/>
            <person name="Lindquist E.A."/>
            <person name="Lucas S."/>
            <person name="Salamov A.A."/>
            <person name="Bradshaw R.E."/>
            <person name="Ciuffetti L."/>
            <person name="Hamelin R.C."/>
            <person name="Kema G.H.J."/>
            <person name="Lawrence C."/>
            <person name="Scott J.A."/>
            <person name="Spatafora J.W."/>
            <person name="Turgeon B.G."/>
            <person name="de Wit P.J.G.M."/>
            <person name="Zhong S."/>
            <person name="Goodwin S.B."/>
            <person name="Grigoriev I.V."/>
        </authorList>
    </citation>
    <scope>NUCLEOTIDE SEQUENCE [LARGE SCALE GENOMIC DNA]</scope>
    <source>
        <strain evidence="2 3">CIRAD86</strain>
    </source>
</reference>
<dbReference type="Gene3D" id="3.40.50.10190">
    <property type="entry name" value="BRCT domain"/>
    <property type="match status" value="1"/>
</dbReference>
<dbReference type="InterPro" id="IPR001357">
    <property type="entry name" value="BRCT_dom"/>
</dbReference>
<dbReference type="Proteomes" id="UP000016932">
    <property type="component" value="Unassembled WGS sequence"/>
</dbReference>
<dbReference type="AlphaFoldDB" id="M3B5C0"/>
<dbReference type="KEGG" id="pfj:MYCFIDRAFT_195567"/>
<dbReference type="OrthoDB" id="2384350at2759"/>
<dbReference type="InterPro" id="IPR036420">
    <property type="entry name" value="BRCT_dom_sf"/>
</dbReference>
<feature type="domain" description="BRCT" evidence="1">
    <location>
        <begin position="24"/>
        <end position="97"/>
    </location>
</feature>
<evidence type="ECO:0000313" key="2">
    <source>
        <dbReference type="EMBL" id="EME84557.1"/>
    </source>
</evidence>
<dbReference type="eggNOG" id="ENOG502S1CP">
    <property type="taxonomic scope" value="Eukaryota"/>
</dbReference>
<dbReference type="STRING" id="383855.M3B5C0"/>
<evidence type="ECO:0000313" key="3">
    <source>
        <dbReference type="Proteomes" id="UP000016932"/>
    </source>
</evidence>
<dbReference type="SUPFAM" id="SSF52113">
    <property type="entry name" value="BRCT domain"/>
    <property type="match status" value="1"/>
</dbReference>
<dbReference type="Pfam" id="PF00533">
    <property type="entry name" value="BRCT"/>
    <property type="match status" value="1"/>
</dbReference>
<dbReference type="EMBL" id="KB446557">
    <property type="protein sequence ID" value="EME84557.1"/>
    <property type="molecule type" value="Genomic_DNA"/>
</dbReference>
<accession>M3B5C0</accession>
<dbReference type="GeneID" id="19335497"/>
<evidence type="ECO:0000259" key="1">
    <source>
        <dbReference type="PROSITE" id="PS50172"/>
    </source>
</evidence>
<name>M3B5C0_PSEFD</name>
<protein>
    <recommendedName>
        <fullName evidence="1">BRCT domain-containing protein</fullName>
    </recommendedName>
</protein>
<organism evidence="2 3">
    <name type="scientific">Pseudocercospora fijiensis (strain CIRAD86)</name>
    <name type="common">Black leaf streak disease fungus</name>
    <name type="synonym">Mycosphaerella fijiensis</name>
    <dbReference type="NCBI Taxonomy" id="383855"/>
    <lineage>
        <taxon>Eukaryota</taxon>
        <taxon>Fungi</taxon>
        <taxon>Dikarya</taxon>
        <taxon>Ascomycota</taxon>
        <taxon>Pezizomycotina</taxon>
        <taxon>Dothideomycetes</taxon>
        <taxon>Dothideomycetidae</taxon>
        <taxon>Mycosphaerellales</taxon>
        <taxon>Mycosphaerellaceae</taxon>
        <taxon>Pseudocercospora</taxon>
    </lineage>
</organism>
<dbReference type="RefSeq" id="XP_007925181.1">
    <property type="nucleotide sequence ID" value="XM_007926990.1"/>
</dbReference>
<proteinExistence type="predicted"/>
<sequence length="144" mass="16218">MLELALVEVYTSDGDCATPAFAAFVQRLGGKTTKTFSERLTHMVSKEGSPKTLRRLRIYNKLVLESGTGREIHCVNSRWVTDCDAQGTRMPDSDEPYAVEVNNAPRTAKRRHKSMESTSLTNIGGSVFRDRKPVWVEARWGDRN</sequence>
<gene>
    <name evidence="2" type="ORF">MYCFIDRAFT_195567</name>
</gene>